<dbReference type="InterPro" id="IPR036291">
    <property type="entry name" value="NAD(P)-bd_dom_sf"/>
</dbReference>
<dbReference type="SUPFAM" id="SSF51735">
    <property type="entry name" value="NAD(P)-binding Rossmann-fold domains"/>
    <property type="match status" value="1"/>
</dbReference>
<dbReference type="EMBL" id="JBFNXX010000007">
    <property type="protein sequence ID" value="MEW9920097.1"/>
    <property type="molecule type" value="Genomic_DNA"/>
</dbReference>
<accession>A0ABV3RM86</accession>
<reference evidence="3 4" key="1">
    <citation type="submission" date="2024-07" db="EMBL/GenBank/DDBJ databases">
        <title>Marimonas sp.nov., isolated from tidal-flat sediment.</title>
        <authorList>
            <person name="Jayan J.N."/>
            <person name="Lee S.S."/>
        </authorList>
    </citation>
    <scope>NUCLEOTIDE SEQUENCE [LARGE SCALE GENOMIC DNA]</scope>
    <source>
        <strain evidence="3 4">MJW-29</strain>
    </source>
</reference>
<sequence length="230" mass="24472">MRIIVVGAGGDIGQAACKELQQRHEIVTVGRSTGDYQVDVSDLGAVKSMHEAVSTFDAVVSCAGDATFAPLADLTHEAFMVGLRQKVMGQVNLVLAGLDRISDGGSFTLTSGVLDRDQIRMGSNAATANGALAGFVKSAAIEMPRGLRVNVVSPGMLDVSAPRYGAWFHGHKTGPILRCRVGICEMRGRRSDRASCHRGLMVASWNRAFGQQQRVGARSRRCGIGNSRSE</sequence>
<dbReference type="Pfam" id="PF13561">
    <property type="entry name" value="adh_short_C2"/>
    <property type="match status" value="1"/>
</dbReference>
<evidence type="ECO:0000256" key="1">
    <source>
        <dbReference type="ARBA" id="ARBA00006484"/>
    </source>
</evidence>
<dbReference type="Proteomes" id="UP001556098">
    <property type="component" value="Unassembled WGS sequence"/>
</dbReference>
<evidence type="ECO:0000313" key="3">
    <source>
        <dbReference type="EMBL" id="MEW9920097.1"/>
    </source>
</evidence>
<evidence type="ECO:0000313" key="4">
    <source>
        <dbReference type="Proteomes" id="UP001556098"/>
    </source>
</evidence>
<evidence type="ECO:0000256" key="2">
    <source>
        <dbReference type="ARBA" id="ARBA00023002"/>
    </source>
</evidence>
<organism evidence="3 4">
    <name type="scientific">Sulfitobacter sediminis</name>
    <dbReference type="NCBI Taxonomy" id="3234186"/>
    <lineage>
        <taxon>Bacteria</taxon>
        <taxon>Pseudomonadati</taxon>
        <taxon>Pseudomonadota</taxon>
        <taxon>Alphaproteobacteria</taxon>
        <taxon>Rhodobacterales</taxon>
        <taxon>Roseobacteraceae</taxon>
        <taxon>Sulfitobacter</taxon>
    </lineage>
</organism>
<dbReference type="InterPro" id="IPR051122">
    <property type="entry name" value="SDR_DHRS6-like"/>
</dbReference>
<dbReference type="InterPro" id="IPR002347">
    <property type="entry name" value="SDR_fam"/>
</dbReference>
<dbReference type="PRINTS" id="PR00081">
    <property type="entry name" value="GDHRDH"/>
</dbReference>
<dbReference type="PANTHER" id="PTHR43477:SF1">
    <property type="entry name" value="DIHYDROANTICAPSIN 7-DEHYDROGENASE"/>
    <property type="match status" value="1"/>
</dbReference>
<proteinExistence type="inferred from homology"/>
<keyword evidence="4" id="KW-1185">Reference proteome</keyword>
<comment type="similarity">
    <text evidence="1">Belongs to the short-chain dehydrogenases/reductases (SDR) family.</text>
</comment>
<protein>
    <submittedName>
        <fullName evidence="3">Short chain dehydrogenase</fullName>
    </submittedName>
</protein>
<gene>
    <name evidence="3" type="ORF">AB2B41_10810</name>
</gene>
<name>A0ABV3RM86_9RHOB</name>
<dbReference type="PANTHER" id="PTHR43477">
    <property type="entry name" value="DIHYDROANTICAPSIN 7-DEHYDROGENASE"/>
    <property type="match status" value="1"/>
</dbReference>
<dbReference type="NCBIfam" id="NF005754">
    <property type="entry name" value="PRK07578.1"/>
    <property type="match status" value="1"/>
</dbReference>
<comment type="caution">
    <text evidence="3">The sequence shown here is derived from an EMBL/GenBank/DDBJ whole genome shotgun (WGS) entry which is preliminary data.</text>
</comment>
<keyword evidence="2" id="KW-0560">Oxidoreductase</keyword>
<dbReference type="CDD" id="cd11731">
    <property type="entry name" value="Lin1944_like_SDR_c"/>
    <property type="match status" value="1"/>
</dbReference>
<dbReference type="RefSeq" id="WP_367877803.1">
    <property type="nucleotide sequence ID" value="NZ_JBFNXX010000007.1"/>
</dbReference>
<dbReference type="Gene3D" id="3.40.50.720">
    <property type="entry name" value="NAD(P)-binding Rossmann-like Domain"/>
    <property type="match status" value="1"/>
</dbReference>